<dbReference type="GO" id="GO:0031902">
    <property type="term" value="C:late endosome membrane"/>
    <property type="evidence" value="ECO:0007669"/>
    <property type="project" value="TreeGrafter"/>
</dbReference>
<evidence type="ECO:0008006" key="3">
    <source>
        <dbReference type="Google" id="ProtNLM"/>
    </source>
</evidence>
<feature type="non-terminal residue" evidence="1">
    <location>
        <position position="199"/>
    </location>
</feature>
<proteinExistence type="predicted"/>
<dbReference type="GO" id="GO:0005886">
    <property type="term" value="C:plasma membrane"/>
    <property type="evidence" value="ECO:0007669"/>
    <property type="project" value="TreeGrafter"/>
</dbReference>
<protein>
    <recommendedName>
        <fullName evidence="3">Methyltransferase</fullName>
    </recommendedName>
</protein>
<dbReference type="EMBL" id="CAXKWB010023211">
    <property type="protein sequence ID" value="CAL4124923.1"/>
    <property type="molecule type" value="Genomic_DNA"/>
</dbReference>
<dbReference type="PANTHER" id="PTHR34009:SF2">
    <property type="entry name" value="PROTEIN STAR"/>
    <property type="match status" value="1"/>
</dbReference>
<dbReference type="PANTHER" id="PTHR34009">
    <property type="entry name" value="PROTEIN STAR"/>
    <property type="match status" value="1"/>
</dbReference>
<name>A0AAV2RHX0_MEGNR</name>
<evidence type="ECO:0000313" key="2">
    <source>
        <dbReference type="Proteomes" id="UP001497623"/>
    </source>
</evidence>
<dbReference type="GO" id="GO:0005789">
    <property type="term" value="C:endoplasmic reticulum membrane"/>
    <property type="evidence" value="ECO:0007669"/>
    <property type="project" value="TreeGrafter"/>
</dbReference>
<accession>A0AAV2RHX0</accession>
<organism evidence="1 2">
    <name type="scientific">Meganyctiphanes norvegica</name>
    <name type="common">Northern krill</name>
    <name type="synonym">Thysanopoda norvegica</name>
    <dbReference type="NCBI Taxonomy" id="48144"/>
    <lineage>
        <taxon>Eukaryota</taxon>
        <taxon>Metazoa</taxon>
        <taxon>Ecdysozoa</taxon>
        <taxon>Arthropoda</taxon>
        <taxon>Crustacea</taxon>
        <taxon>Multicrustacea</taxon>
        <taxon>Malacostraca</taxon>
        <taxon>Eumalacostraca</taxon>
        <taxon>Eucarida</taxon>
        <taxon>Euphausiacea</taxon>
        <taxon>Euphausiidae</taxon>
        <taxon>Meganyctiphanes</taxon>
    </lineage>
</organism>
<dbReference type="Gene3D" id="3.40.50.150">
    <property type="entry name" value="Vaccinia Virus protein VP39"/>
    <property type="match status" value="1"/>
</dbReference>
<dbReference type="GO" id="GO:0006888">
    <property type="term" value="P:endoplasmic reticulum to Golgi vesicle-mediated transport"/>
    <property type="evidence" value="ECO:0007669"/>
    <property type="project" value="TreeGrafter"/>
</dbReference>
<dbReference type="AlphaFoldDB" id="A0AAV2RHX0"/>
<keyword evidence="2" id="KW-1185">Reference proteome</keyword>
<dbReference type="InterPro" id="IPR053202">
    <property type="entry name" value="EGF_Rcpt_Signaling_Reg"/>
</dbReference>
<dbReference type="GO" id="GO:0016197">
    <property type="term" value="P:endosomal transport"/>
    <property type="evidence" value="ECO:0007669"/>
    <property type="project" value="TreeGrafter"/>
</dbReference>
<gene>
    <name evidence="1" type="ORF">MNOR_LOCUS24877</name>
</gene>
<dbReference type="GO" id="GO:0005794">
    <property type="term" value="C:Golgi apparatus"/>
    <property type="evidence" value="ECO:0007669"/>
    <property type="project" value="TreeGrafter"/>
</dbReference>
<reference evidence="1 2" key="1">
    <citation type="submission" date="2024-05" db="EMBL/GenBank/DDBJ databases">
        <authorList>
            <person name="Wallberg A."/>
        </authorList>
    </citation>
    <scope>NUCLEOTIDE SEQUENCE [LARGE SCALE GENOMIC DNA]</scope>
</reference>
<dbReference type="InterPro" id="IPR029063">
    <property type="entry name" value="SAM-dependent_MTases_sf"/>
</dbReference>
<evidence type="ECO:0000313" key="1">
    <source>
        <dbReference type="EMBL" id="CAL4124923.1"/>
    </source>
</evidence>
<sequence length="199" mass="22765">MHDKTFVEIGASDGVLMSFTSWLEYNNNWRGLLLEPNPQSFDALRMRRKSAAAKTCVSPEATVKDLLWSPNVEPELPDLFQKVARARTTLKKFVSEEDYDAGSFSPVQCFPLPWLLKAWDPSVKTIHLLVIHTMGGEMNILETVPKNLDIIMLVIRFNTPVDRSQIESVVNDYNLIPFKEEIKPKNFLIFISTRVVFHA</sequence>
<comment type="caution">
    <text evidence="1">The sequence shown here is derived from an EMBL/GenBank/DDBJ whole genome shotgun (WGS) entry which is preliminary data.</text>
</comment>
<dbReference type="Proteomes" id="UP001497623">
    <property type="component" value="Unassembled WGS sequence"/>
</dbReference>